<sequence>MLAITGNSGIFDADSERLIDALPYYDTNFADADRKMALELIEAECKIYKPKKNYLEKFGDANLEQFVTPRLKGEMERYERGEPMALLDFSKYENFDSEDITYNDKTELMADIRNAKAFLGHLQIKQTNIELLEQYGKDVCVNFNKSQQEQILKEDVELNVAKNNLMEVHGGRKRSHLEAGEKITDLEQVWVQMVSQNFEMQVAHRDLRKEIAMAEKAATKQTVDEKMDTE</sequence>
<evidence type="ECO:0000313" key="2">
    <source>
        <dbReference type="WBParaSite" id="RSKR_0000603700.1"/>
    </source>
</evidence>
<dbReference type="WBParaSite" id="RSKR_0000603700.1">
    <property type="protein sequence ID" value="RSKR_0000603700.1"/>
    <property type="gene ID" value="RSKR_0000603700"/>
</dbReference>
<evidence type="ECO:0000313" key="1">
    <source>
        <dbReference type="Proteomes" id="UP000095286"/>
    </source>
</evidence>
<accession>A0AC35TZ04</accession>
<reference evidence="2" key="1">
    <citation type="submission" date="2016-11" db="UniProtKB">
        <authorList>
            <consortium name="WormBaseParasite"/>
        </authorList>
    </citation>
    <scope>IDENTIFICATION</scope>
    <source>
        <strain evidence="2">KR3021</strain>
    </source>
</reference>
<dbReference type="Proteomes" id="UP000095286">
    <property type="component" value="Unplaced"/>
</dbReference>
<proteinExistence type="predicted"/>
<organism evidence="1 2">
    <name type="scientific">Rhabditophanes sp. KR3021</name>
    <dbReference type="NCBI Taxonomy" id="114890"/>
    <lineage>
        <taxon>Eukaryota</taxon>
        <taxon>Metazoa</taxon>
        <taxon>Ecdysozoa</taxon>
        <taxon>Nematoda</taxon>
        <taxon>Chromadorea</taxon>
        <taxon>Rhabditida</taxon>
        <taxon>Tylenchina</taxon>
        <taxon>Panagrolaimomorpha</taxon>
        <taxon>Strongyloidoidea</taxon>
        <taxon>Alloionematidae</taxon>
        <taxon>Rhabditophanes</taxon>
    </lineage>
</organism>
<protein>
    <submittedName>
        <fullName evidence="2">Pre-mRNA-splicing factor SPF27</fullName>
    </submittedName>
</protein>
<name>A0AC35TZ04_9BILA</name>